<keyword evidence="7 14" id="KW-0489">Methyltransferase</keyword>
<dbReference type="InterPro" id="IPR018314">
    <property type="entry name" value="RsmB/NOL1/NOP2-like_CS"/>
</dbReference>
<dbReference type="PRINTS" id="PR02008">
    <property type="entry name" value="RCMTFAMILY"/>
</dbReference>
<dbReference type="NCBIfam" id="NF011494">
    <property type="entry name" value="PRK14902.1"/>
    <property type="match status" value="1"/>
</dbReference>
<proteinExistence type="inferred from homology"/>
<dbReference type="GO" id="GO:0005737">
    <property type="term" value="C:cytoplasm"/>
    <property type="evidence" value="ECO:0007669"/>
    <property type="project" value="UniProtKB-SubCell"/>
</dbReference>
<keyword evidence="17" id="KW-1185">Reference proteome</keyword>
<dbReference type="InterPro" id="IPR006027">
    <property type="entry name" value="NusB_RsmB_TIM44"/>
</dbReference>
<comment type="catalytic activity">
    <reaction evidence="13">
        <text>cytidine(967) in 16S rRNA + S-adenosyl-L-methionine = 5-methylcytidine(967) in 16S rRNA + S-adenosyl-L-homocysteine + H(+)</text>
        <dbReference type="Rhea" id="RHEA:42748"/>
        <dbReference type="Rhea" id="RHEA-COMP:10219"/>
        <dbReference type="Rhea" id="RHEA-COMP:10220"/>
        <dbReference type="ChEBI" id="CHEBI:15378"/>
        <dbReference type="ChEBI" id="CHEBI:57856"/>
        <dbReference type="ChEBI" id="CHEBI:59789"/>
        <dbReference type="ChEBI" id="CHEBI:74483"/>
        <dbReference type="ChEBI" id="CHEBI:82748"/>
        <dbReference type="EC" id="2.1.1.176"/>
    </reaction>
</comment>
<dbReference type="PANTHER" id="PTHR22807:SF53">
    <property type="entry name" value="RIBOSOMAL RNA SMALL SUBUNIT METHYLTRANSFERASE B-RELATED"/>
    <property type="match status" value="1"/>
</dbReference>
<dbReference type="GO" id="GO:0008649">
    <property type="term" value="F:rRNA methyltransferase activity"/>
    <property type="evidence" value="ECO:0007669"/>
    <property type="project" value="InterPro"/>
</dbReference>
<dbReference type="Gene3D" id="3.40.50.150">
    <property type="entry name" value="Vaccinia Virus protein VP39"/>
    <property type="match status" value="1"/>
</dbReference>
<evidence type="ECO:0000256" key="6">
    <source>
        <dbReference type="ARBA" id="ARBA00022552"/>
    </source>
</evidence>
<dbReference type="PROSITE" id="PS01153">
    <property type="entry name" value="NOL1_NOP2_SUN"/>
    <property type="match status" value="1"/>
</dbReference>
<dbReference type="PANTHER" id="PTHR22807">
    <property type="entry name" value="NOP2 YEAST -RELATED NOL1/NOP2/FMU SUN DOMAIN-CONTAINING"/>
    <property type="match status" value="1"/>
</dbReference>
<feature type="binding site" evidence="14">
    <location>
        <position position="335"/>
    </location>
    <ligand>
        <name>S-adenosyl-L-methionine</name>
        <dbReference type="ChEBI" id="CHEBI:59789"/>
    </ligand>
</feature>
<reference evidence="16" key="1">
    <citation type="submission" date="2017-05" db="EMBL/GenBank/DDBJ databases">
        <authorList>
            <person name="Varghese N."/>
            <person name="Submissions S."/>
        </authorList>
    </citation>
    <scope>NUCLEOTIDE SEQUENCE</scope>
    <source>
        <strain evidence="16">DSM 45262</strain>
    </source>
</reference>
<evidence type="ECO:0000313" key="17">
    <source>
        <dbReference type="Proteomes" id="UP001157946"/>
    </source>
</evidence>
<dbReference type="Pfam" id="PF22458">
    <property type="entry name" value="RsmF-B_ferredox"/>
    <property type="match status" value="1"/>
</dbReference>
<dbReference type="Pfam" id="PF01189">
    <property type="entry name" value="Methyltr_RsmB-F"/>
    <property type="match status" value="1"/>
</dbReference>
<feature type="binding site" evidence="14">
    <location>
        <position position="316"/>
    </location>
    <ligand>
        <name>S-adenosyl-L-methionine</name>
        <dbReference type="ChEBI" id="CHEBI:59789"/>
    </ligand>
</feature>
<dbReference type="Gene3D" id="1.10.940.10">
    <property type="entry name" value="NusB-like"/>
    <property type="match status" value="1"/>
</dbReference>
<evidence type="ECO:0000256" key="5">
    <source>
        <dbReference type="ARBA" id="ARBA00022490"/>
    </source>
</evidence>
<dbReference type="CDD" id="cd00620">
    <property type="entry name" value="Methyltransferase_Sun"/>
    <property type="match status" value="1"/>
</dbReference>
<comment type="caution">
    <text evidence="16">The sequence shown here is derived from an EMBL/GenBank/DDBJ whole genome shotgun (WGS) entry which is preliminary data.</text>
</comment>
<evidence type="ECO:0000256" key="3">
    <source>
        <dbReference type="ARBA" id="ARBA00007494"/>
    </source>
</evidence>
<evidence type="ECO:0000256" key="11">
    <source>
        <dbReference type="ARBA" id="ARBA00030399"/>
    </source>
</evidence>
<dbReference type="NCBIfam" id="TIGR00563">
    <property type="entry name" value="rsmB"/>
    <property type="match status" value="1"/>
</dbReference>
<dbReference type="FunFam" id="3.40.50.150:FF:000257">
    <property type="entry name" value="16S rRNA methyltransferase"/>
    <property type="match status" value="1"/>
</dbReference>
<dbReference type="Proteomes" id="UP001157946">
    <property type="component" value="Unassembled WGS sequence"/>
</dbReference>
<keyword evidence="5" id="KW-0963">Cytoplasm</keyword>
<dbReference type="InterPro" id="IPR029063">
    <property type="entry name" value="SAM-dependent_MTases_sf"/>
</dbReference>
<evidence type="ECO:0000256" key="14">
    <source>
        <dbReference type="PROSITE-ProRule" id="PRU01023"/>
    </source>
</evidence>
<dbReference type="InterPro" id="IPR004573">
    <property type="entry name" value="rRNA_ssu_MeTfrase_B"/>
</dbReference>
<feature type="domain" description="SAM-dependent MTase RsmB/NOP-type" evidence="15">
    <location>
        <begin position="174"/>
        <end position="454"/>
    </location>
</feature>
<organism evidence="16 17">
    <name type="scientific">Laceyella tengchongensis</name>
    <dbReference type="NCBI Taxonomy" id="574699"/>
    <lineage>
        <taxon>Bacteria</taxon>
        <taxon>Bacillati</taxon>
        <taxon>Bacillota</taxon>
        <taxon>Bacilli</taxon>
        <taxon>Bacillales</taxon>
        <taxon>Thermoactinomycetaceae</taxon>
        <taxon>Laceyella</taxon>
    </lineage>
</organism>
<evidence type="ECO:0000259" key="15">
    <source>
        <dbReference type="PROSITE" id="PS51686"/>
    </source>
</evidence>
<keyword evidence="8 14" id="KW-0808">Transferase</keyword>
<accession>A0AA45WL72</accession>
<dbReference type="InterPro" id="IPR049560">
    <property type="entry name" value="MeTrfase_RsmB-F_NOP2_cat"/>
</dbReference>
<evidence type="ECO:0000256" key="13">
    <source>
        <dbReference type="ARBA" id="ARBA00047283"/>
    </source>
</evidence>
<sequence>MMKKTVSARDVALDVLLQVEQNQAYSNLALNQALYHSGLDDRDKRLATELIYGTVARLNTLDWIGNRLVKNGLRSLQPWVRQLVRMSLYQLRYLDKIPERAAVHEAVQIAKRRGHRGISSLVNGVLRSYLRRQDEFRLPDRPAILKEKALRLSHPEWMVKRMEEVYGAAETEQAFLSNLTPPKVSVRVNQLKLEREAFIEQWNQSGLGEAVASPLAPEGVVIQRGGNPAFSPLFREGLCTIQDESSMLVSRILHPQPGMRVLDACAAPGGKTTHLAELMQNQGTIVACDIHAHKLELIRSNADRLGIGIIAEQQTDAREASASFAAASFDAILLDAPCSGLGVIRRKPDIKWSKEAQAIEPLVQLQRELLEEVASLLKPGGVLVYSTCTWEPRENREQVEAFVKRHPEFKLDSAFIQDLAPAVRERAVIGDGWIQLLPHHFGSDGFFIARMCKIK</sequence>
<evidence type="ECO:0000256" key="4">
    <source>
        <dbReference type="ARBA" id="ARBA00012140"/>
    </source>
</evidence>
<keyword evidence="10 14" id="KW-0694">RNA-binding</keyword>
<dbReference type="GO" id="GO:0003723">
    <property type="term" value="F:RNA binding"/>
    <property type="evidence" value="ECO:0007669"/>
    <property type="project" value="UniProtKB-UniRule"/>
</dbReference>
<dbReference type="InterPro" id="IPR001678">
    <property type="entry name" value="MeTrfase_RsmB-F_NOP2_dom"/>
</dbReference>
<evidence type="ECO:0000256" key="10">
    <source>
        <dbReference type="ARBA" id="ARBA00022884"/>
    </source>
</evidence>
<name>A0AA45WL72_9BACL</name>
<comment type="subcellular location">
    <subcellularLocation>
        <location evidence="2">Cytoplasm</location>
    </subcellularLocation>
</comment>
<dbReference type="InterPro" id="IPR035926">
    <property type="entry name" value="NusB-like_sf"/>
</dbReference>
<dbReference type="SUPFAM" id="SSF53335">
    <property type="entry name" value="S-adenosyl-L-methionine-dependent methyltransferases"/>
    <property type="match status" value="1"/>
</dbReference>
<dbReference type="Pfam" id="PF01029">
    <property type="entry name" value="NusB"/>
    <property type="match status" value="1"/>
</dbReference>
<comment type="function">
    <text evidence="1">Specifically methylates the cytosine at position 967 (m5C967) of 16S rRNA.</text>
</comment>
<evidence type="ECO:0000256" key="1">
    <source>
        <dbReference type="ARBA" id="ARBA00002724"/>
    </source>
</evidence>
<dbReference type="EC" id="2.1.1.176" evidence="4"/>
<dbReference type="GO" id="GO:0006355">
    <property type="term" value="P:regulation of DNA-templated transcription"/>
    <property type="evidence" value="ECO:0007669"/>
    <property type="project" value="InterPro"/>
</dbReference>
<dbReference type="CDD" id="cd02440">
    <property type="entry name" value="AdoMet_MTases"/>
    <property type="match status" value="1"/>
</dbReference>
<dbReference type="SUPFAM" id="SSF48013">
    <property type="entry name" value="NusB-like"/>
    <property type="match status" value="1"/>
</dbReference>
<dbReference type="InterPro" id="IPR048019">
    <property type="entry name" value="RsmB-like_N"/>
</dbReference>
<evidence type="ECO:0000256" key="9">
    <source>
        <dbReference type="ARBA" id="ARBA00022691"/>
    </source>
</evidence>
<dbReference type="InterPro" id="IPR054728">
    <property type="entry name" value="RsmB-like_ferredoxin"/>
</dbReference>
<dbReference type="PROSITE" id="PS51686">
    <property type="entry name" value="SAM_MT_RSMB_NOP"/>
    <property type="match status" value="1"/>
</dbReference>
<evidence type="ECO:0000256" key="8">
    <source>
        <dbReference type="ARBA" id="ARBA00022679"/>
    </source>
</evidence>
<evidence type="ECO:0000256" key="7">
    <source>
        <dbReference type="ARBA" id="ARBA00022603"/>
    </source>
</evidence>
<keyword evidence="6" id="KW-0698">rRNA processing</keyword>
<gene>
    <name evidence="16" type="ORF">SAMN06265361_102167</name>
</gene>
<dbReference type="Gene3D" id="3.30.70.1170">
    <property type="entry name" value="Sun protein, domain 3"/>
    <property type="match status" value="1"/>
</dbReference>
<dbReference type="FunFam" id="1.10.940.10:FF:000006">
    <property type="entry name" value="16S rRNA (Cytosine(967)-C(5))-methyltransferase RsmB"/>
    <property type="match status" value="1"/>
</dbReference>
<feature type="binding site" evidence="14">
    <location>
        <begin position="265"/>
        <end position="271"/>
    </location>
    <ligand>
        <name>S-adenosyl-L-methionine</name>
        <dbReference type="ChEBI" id="CHEBI:59789"/>
    </ligand>
</feature>
<evidence type="ECO:0000313" key="16">
    <source>
        <dbReference type="EMBL" id="SMP10258.1"/>
    </source>
</evidence>
<feature type="active site" description="Nucleophile" evidence="14">
    <location>
        <position position="388"/>
    </location>
</feature>
<dbReference type="InterPro" id="IPR023267">
    <property type="entry name" value="RCMT"/>
</dbReference>
<evidence type="ECO:0000256" key="2">
    <source>
        <dbReference type="ARBA" id="ARBA00004496"/>
    </source>
</evidence>
<dbReference type="EMBL" id="FXTU01000002">
    <property type="protein sequence ID" value="SMP10258.1"/>
    <property type="molecule type" value="Genomic_DNA"/>
</dbReference>
<protein>
    <recommendedName>
        <fullName evidence="4">16S rRNA (cytosine(967)-C(5))-methyltransferase</fullName>
        <ecNumber evidence="4">2.1.1.176</ecNumber>
    </recommendedName>
    <alternativeName>
        <fullName evidence="11">16S rRNA m5C967 methyltransferase</fullName>
    </alternativeName>
    <alternativeName>
        <fullName evidence="12">rRNA (cytosine-C(5)-)-methyltransferase RsmB</fullName>
    </alternativeName>
</protein>
<evidence type="ECO:0000256" key="12">
    <source>
        <dbReference type="ARBA" id="ARBA00031088"/>
    </source>
</evidence>
<feature type="binding site" evidence="14">
    <location>
        <position position="289"/>
    </location>
    <ligand>
        <name>S-adenosyl-L-methionine</name>
        <dbReference type="ChEBI" id="CHEBI:59789"/>
    </ligand>
</feature>
<comment type="similarity">
    <text evidence="3 14">Belongs to the class I-like SAM-binding methyltransferase superfamily. RsmB/NOP family.</text>
</comment>
<dbReference type="AlphaFoldDB" id="A0AA45WL72"/>
<keyword evidence="9 14" id="KW-0949">S-adenosyl-L-methionine</keyword>